<dbReference type="GO" id="GO:0006508">
    <property type="term" value="P:proteolysis"/>
    <property type="evidence" value="ECO:0007669"/>
    <property type="project" value="TreeGrafter"/>
</dbReference>
<feature type="region of interest" description="Disordered" evidence="3">
    <location>
        <begin position="1"/>
        <end position="23"/>
    </location>
</feature>
<accession>A0A1Q9EQB8</accession>
<name>A0A1Q9EQB8_SYMMI</name>
<dbReference type="AlphaFoldDB" id="A0A1Q9EQB8"/>
<keyword evidence="4" id="KW-0472">Membrane</keyword>
<dbReference type="EMBL" id="LSRX01000094">
    <property type="protein sequence ID" value="OLQ09578.1"/>
    <property type="molecule type" value="Genomic_DNA"/>
</dbReference>
<evidence type="ECO:0000313" key="5">
    <source>
        <dbReference type="EMBL" id="OLQ09578.1"/>
    </source>
</evidence>
<keyword evidence="6" id="KW-1185">Reference proteome</keyword>
<keyword evidence="4" id="KW-1133">Transmembrane helix</keyword>
<comment type="similarity">
    <text evidence="1">Belongs to the peptidase C14B family.</text>
</comment>
<feature type="transmembrane region" description="Helical" evidence="4">
    <location>
        <begin position="572"/>
        <end position="592"/>
    </location>
</feature>
<sequence length="665" mass="70364">MASSSVPPQAATPGGYFIQNPDGTTSGPFYGTPPAGMLPTGQMQSLGAPVAKAGSVAAAAPGGSVAGSAPVAAPYYFARSVQAAWDNHFEAFGKQDLDKIMLDYDDTSIAKVYNNKDGSKSEFVGKVQIRNMFTDLFADLSNLDTLKAPVVDVDEAGKTVFLVWECPGCGYHTATDTFVFGPDNKIKRQNIVVTKDGIWKLDVANAICIELSEEREKRQAAEQKLLQFEVAGFSDATVATAAVQAKTAELEKVMQQLAEVRSELGSVRLAAEVPSEACRPSWSSAVTVPVQSFPTATMFGTEYPMASGVTNGFPSTIVEGPSAADIFDPWQFPGGPQRAVIVGCDYAGKPGALRAAIADSVYWLRLFQKRCCMEKPDLRYLCDAPEGRPPADLPGGPDPIFAPATGDNIRRGLRWLTHRSVPGEQLFFIFCGNGAQLPVRTDSGSAKMCESVLIPGDPELCCTTAGLCCLGSGCVHEDNLLQRRTAPATRQSVPTTMSDYLSTGGVRSPVGMTYGAGLLTGGVYGGLLGVRQGTFADLAQLQLPRPHLWWLLNMAEVSTPQAAAPRGSPLCALMSVLVAAISIVIFGFALGFTSPAIATMQDTVRQSGEWKPAPPDLVVFHTSDHKTSAQGSLFSSIINIGALVGALCGGSTARAEAQIVREDDI</sequence>
<dbReference type="InterPro" id="IPR050452">
    <property type="entry name" value="Metacaspase"/>
</dbReference>
<keyword evidence="2" id="KW-0175">Coiled coil</keyword>
<dbReference type="Gene3D" id="1.20.1250.20">
    <property type="entry name" value="MFS general substrate transporter like domains"/>
    <property type="match status" value="1"/>
</dbReference>
<dbReference type="SUPFAM" id="SSF54427">
    <property type="entry name" value="NTF2-like"/>
    <property type="match status" value="1"/>
</dbReference>
<dbReference type="Proteomes" id="UP000186817">
    <property type="component" value="Unassembled WGS sequence"/>
</dbReference>
<gene>
    <name evidence="5" type="primary">casB</name>
    <name evidence="5" type="ORF">AK812_SmicGene6783</name>
</gene>
<dbReference type="GO" id="GO:0004197">
    <property type="term" value="F:cysteine-type endopeptidase activity"/>
    <property type="evidence" value="ECO:0007669"/>
    <property type="project" value="TreeGrafter"/>
</dbReference>
<comment type="caution">
    <text evidence="5">The sequence shown here is derived from an EMBL/GenBank/DDBJ whole genome shotgun (WGS) entry which is preliminary data.</text>
</comment>
<dbReference type="PANTHER" id="PTHR48104">
    <property type="entry name" value="METACASPASE-4"/>
    <property type="match status" value="1"/>
</dbReference>
<dbReference type="PANTHER" id="PTHR48104:SF30">
    <property type="entry name" value="METACASPASE-1"/>
    <property type="match status" value="1"/>
</dbReference>
<evidence type="ECO:0000256" key="4">
    <source>
        <dbReference type="SAM" id="Phobius"/>
    </source>
</evidence>
<dbReference type="InterPro" id="IPR036259">
    <property type="entry name" value="MFS_trans_sf"/>
</dbReference>
<dbReference type="InterPro" id="IPR032710">
    <property type="entry name" value="NTF2-like_dom_sf"/>
</dbReference>
<dbReference type="GO" id="GO:0005737">
    <property type="term" value="C:cytoplasm"/>
    <property type="evidence" value="ECO:0007669"/>
    <property type="project" value="TreeGrafter"/>
</dbReference>
<reference evidence="5 6" key="1">
    <citation type="submission" date="2016-02" db="EMBL/GenBank/DDBJ databases">
        <title>Genome analysis of coral dinoflagellate symbionts highlights evolutionary adaptations to a symbiotic lifestyle.</title>
        <authorList>
            <person name="Aranda M."/>
            <person name="Li Y."/>
            <person name="Liew Y.J."/>
            <person name="Baumgarten S."/>
            <person name="Simakov O."/>
            <person name="Wilson M."/>
            <person name="Piel J."/>
            <person name="Ashoor H."/>
            <person name="Bougouffa S."/>
            <person name="Bajic V.B."/>
            <person name="Ryu T."/>
            <person name="Ravasi T."/>
            <person name="Bayer T."/>
            <person name="Micklem G."/>
            <person name="Kim H."/>
            <person name="Bhak J."/>
            <person name="Lajeunesse T.C."/>
            <person name="Voolstra C.R."/>
        </authorList>
    </citation>
    <scope>NUCLEOTIDE SEQUENCE [LARGE SCALE GENOMIC DNA]</scope>
    <source>
        <strain evidence="5 6">CCMP2467</strain>
    </source>
</reference>
<feature type="coiled-coil region" evidence="2">
    <location>
        <begin position="204"/>
        <end position="263"/>
    </location>
</feature>
<evidence type="ECO:0000256" key="2">
    <source>
        <dbReference type="SAM" id="Coils"/>
    </source>
</evidence>
<evidence type="ECO:0000256" key="1">
    <source>
        <dbReference type="ARBA" id="ARBA00009005"/>
    </source>
</evidence>
<evidence type="ECO:0000256" key="3">
    <source>
        <dbReference type="SAM" id="MobiDB-lite"/>
    </source>
</evidence>
<protein>
    <submittedName>
        <fullName evidence="5">Metacaspase-1B</fullName>
    </submittedName>
</protein>
<evidence type="ECO:0000313" key="6">
    <source>
        <dbReference type="Proteomes" id="UP000186817"/>
    </source>
</evidence>
<organism evidence="5 6">
    <name type="scientific">Symbiodinium microadriaticum</name>
    <name type="common">Dinoflagellate</name>
    <name type="synonym">Zooxanthella microadriatica</name>
    <dbReference type="NCBI Taxonomy" id="2951"/>
    <lineage>
        <taxon>Eukaryota</taxon>
        <taxon>Sar</taxon>
        <taxon>Alveolata</taxon>
        <taxon>Dinophyceae</taxon>
        <taxon>Suessiales</taxon>
        <taxon>Symbiodiniaceae</taxon>
        <taxon>Symbiodinium</taxon>
    </lineage>
</organism>
<dbReference type="Gene3D" id="3.40.50.12660">
    <property type="match status" value="1"/>
</dbReference>
<keyword evidence="4" id="KW-0812">Transmembrane</keyword>
<dbReference type="OrthoDB" id="189715at2759"/>
<dbReference type="Gene3D" id="3.10.450.50">
    <property type="match status" value="1"/>
</dbReference>
<proteinExistence type="inferred from homology"/>